<keyword evidence="2" id="KW-0472">Membrane</keyword>
<proteinExistence type="predicted"/>
<organism evidence="3 4">
    <name type="scientific">Clathrospora elynae</name>
    <dbReference type="NCBI Taxonomy" id="706981"/>
    <lineage>
        <taxon>Eukaryota</taxon>
        <taxon>Fungi</taxon>
        <taxon>Dikarya</taxon>
        <taxon>Ascomycota</taxon>
        <taxon>Pezizomycotina</taxon>
        <taxon>Dothideomycetes</taxon>
        <taxon>Pleosporomycetidae</taxon>
        <taxon>Pleosporales</taxon>
        <taxon>Diademaceae</taxon>
        <taxon>Clathrospora</taxon>
    </lineage>
</organism>
<dbReference type="AlphaFoldDB" id="A0A6A5SGE8"/>
<evidence type="ECO:0000313" key="4">
    <source>
        <dbReference type="Proteomes" id="UP000800038"/>
    </source>
</evidence>
<dbReference type="EMBL" id="ML976104">
    <property type="protein sequence ID" value="KAF1938459.1"/>
    <property type="molecule type" value="Genomic_DNA"/>
</dbReference>
<keyword evidence="2" id="KW-1133">Transmembrane helix</keyword>
<dbReference type="Proteomes" id="UP000800038">
    <property type="component" value="Unassembled WGS sequence"/>
</dbReference>
<gene>
    <name evidence="3" type="ORF">EJ02DRAFT_468901</name>
</gene>
<keyword evidence="4" id="KW-1185">Reference proteome</keyword>
<accession>A0A6A5SGE8</accession>
<feature type="region of interest" description="Disordered" evidence="1">
    <location>
        <begin position="97"/>
        <end position="118"/>
    </location>
</feature>
<name>A0A6A5SGE8_9PLEO</name>
<evidence type="ECO:0000313" key="3">
    <source>
        <dbReference type="EMBL" id="KAF1938459.1"/>
    </source>
</evidence>
<feature type="transmembrane region" description="Helical" evidence="2">
    <location>
        <begin position="40"/>
        <end position="60"/>
    </location>
</feature>
<evidence type="ECO:0000256" key="1">
    <source>
        <dbReference type="SAM" id="MobiDB-lite"/>
    </source>
</evidence>
<evidence type="ECO:0000256" key="2">
    <source>
        <dbReference type="SAM" id="Phobius"/>
    </source>
</evidence>
<keyword evidence="2" id="KW-0812">Transmembrane</keyword>
<protein>
    <submittedName>
        <fullName evidence="3">Uncharacterized protein</fullName>
    </submittedName>
</protein>
<reference evidence="3" key="1">
    <citation type="journal article" date="2020" name="Stud. Mycol.">
        <title>101 Dothideomycetes genomes: a test case for predicting lifestyles and emergence of pathogens.</title>
        <authorList>
            <person name="Haridas S."/>
            <person name="Albert R."/>
            <person name="Binder M."/>
            <person name="Bloem J."/>
            <person name="Labutti K."/>
            <person name="Salamov A."/>
            <person name="Andreopoulos B."/>
            <person name="Baker S."/>
            <person name="Barry K."/>
            <person name="Bills G."/>
            <person name="Bluhm B."/>
            <person name="Cannon C."/>
            <person name="Castanera R."/>
            <person name="Culley D."/>
            <person name="Daum C."/>
            <person name="Ezra D."/>
            <person name="Gonzalez J."/>
            <person name="Henrissat B."/>
            <person name="Kuo A."/>
            <person name="Liang C."/>
            <person name="Lipzen A."/>
            <person name="Lutzoni F."/>
            <person name="Magnuson J."/>
            <person name="Mondo S."/>
            <person name="Nolan M."/>
            <person name="Ohm R."/>
            <person name="Pangilinan J."/>
            <person name="Park H.-J."/>
            <person name="Ramirez L."/>
            <person name="Alfaro M."/>
            <person name="Sun H."/>
            <person name="Tritt A."/>
            <person name="Yoshinaga Y."/>
            <person name="Zwiers L.-H."/>
            <person name="Turgeon B."/>
            <person name="Goodwin S."/>
            <person name="Spatafora J."/>
            <person name="Crous P."/>
            <person name="Grigoriev I."/>
        </authorList>
    </citation>
    <scope>NUCLEOTIDE SEQUENCE</scope>
    <source>
        <strain evidence="3">CBS 161.51</strain>
    </source>
</reference>
<sequence>MDMNFATQAPTRWMEDTNRGVENWCGEVCGSMIRWGLRPLLVIVMVGFMVFVISCAYSTFGSSRRNSRKAGLDNVRTLLRNSELKSGMASFKDAGVGAKNSRWKEDDGPDVGDSCVAM</sequence>